<comment type="pathway">
    <text evidence="3 13">Purine metabolism; IMP biosynthesis via de novo pathway; N(1)-(5-phospho-D-ribosyl)glycinamide from 5-phospho-alpha-D-ribose 1-diphosphate: step 2/2.</text>
</comment>
<evidence type="ECO:0000256" key="6">
    <source>
        <dbReference type="ARBA" id="ARBA00022741"/>
    </source>
</evidence>
<dbReference type="PANTHER" id="PTHR43472:SF1">
    <property type="entry name" value="PHOSPHORIBOSYLAMINE--GLYCINE LIGASE, CHLOROPLASTIC"/>
    <property type="match status" value="1"/>
</dbReference>
<evidence type="ECO:0000259" key="15">
    <source>
        <dbReference type="PROSITE" id="PS50975"/>
    </source>
</evidence>
<evidence type="ECO:0000256" key="11">
    <source>
        <dbReference type="ARBA" id="ARBA00042242"/>
    </source>
</evidence>
<keyword evidence="7 13" id="KW-0658">Purine biosynthesis</keyword>
<evidence type="ECO:0000256" key="10">
    <source>
        <dbReference type="ARBA" id="ARBA00038345"/>
    </source>
</evidence>
<dbReference type="SUPFAM" id="SSF52440">
    <property type="entry name" value="PreATP-grasp domain"/>
    <property type="match status" value="1"/>
</dbReference>
<comment type="caution">
    <text evidence="16">The sequence shown here is derived from an EMBL/GenBank/DDBJ whole genome shotgun (WGS) entry which is preliminary data.</text>
</comment>
<accession>A0A0R1EY24</accession>
<dbReference type="Pfam" id="PF02844">
    <property type="entry name" value="GARS_N"/>
    <property type="match status" value="1"/>
</dbReference>
<dbReference type="NCBIfam" id="TIGR00877">
    <property type="entry name" value="purD"/>
    <property type="match status" value="1"/>
</dbReference>
<dbReference type="InterPro" id="IPR011761">
    <property type="entry name" value="ATP-grasp"/>
</dbReference>
<dbReference type="GO" id="GO:0046872">
    <property type="term" value="F:metal ion binding"/>
    <property type="evidence" value="ECO:0007669"/>
    <property type="project" value="InterPro"/>
</dbReference>
<sequence>MKNVLVIGGGARESALALKFHQSSQVDHVYVAPGNPAMTILGVEPVGIKEDQVPELIKFSQDHQINLTFVGPEVPLAAGIVDAFQEAHLPIFGVTKKLAQLESSKTFAKNFMHRHHLPTAASKTVHSELEAHAEATLMGLPVVLKKDGLAAGKGVIIAQDAAALDDAIDRLYEGHPDATVLLEQYLDGEEASVMALFNGQNRVILPLSQDHKRRFAADRGPNTGGMGAISPLPQFTTDQVQAAQALVDATLAGMQEDGLDGQGVMYIGLIFTADGPKILEYNMRFGDPETQVLLPQIENDFYQLVTDLLNGQQPDLKLNGQAYACFVAVNPDYPGSELKQVPVIVPKDWPIGTWLPAGVNQTENGWVSSSGRIFSVVEAASTLSEAVMKAKKAMESIQGVLDYRTDIGFHAVKS</sequence>
<protein>
    <recommendedName>
        <fullName evidence="4 13">Phosphoribosylamine--glycine ligase</fullName>
        <ecNumber evidence="4 13">6.3.4.13</ecNumber>
    </recommendedName>
    <alternativeName>
        <fullName evidence="13">GARS</fullName>
    </alternativeName>
    <alternativeName>
        <fullName evidence="11 13">Glycinamide ribonucleotide synthetase</fullName>
    </alternativeName>
    <alternativeName>
        <fullName evidence="12 13">Phosphoribosylglycinamide synthetase</fullName>
    </alternativeName>
</protein>
<dbReference type="Gene3D" id="3.30.1490.20">
    <property type="entry name" value="ATP-grasp fold, A domain"/>
    <property type="match status" value="1"/>
</dbReference>
<dbReference type="AlphaFoldDB" id="A0A0R1EY24"/>
<comment type="cofactor">
    <cofactor evidence="2">
        <name>Mg(2+)</name>
        <dbReference type="ChEBI" id="CHEBI:18420"/>
    </cofactor>
</comment>
<reference evidence="16 17" key="1">
    <citation type="journal article" date="2015" name="Genome Announc.">
        <title>Expanding the biotechnology potential of lactobacilli through comparative genomics of 213 strains and associated genera.</title>
        <authorList>
            <person name="Sun Z."/>
            <person name="Harris H.M."/>
            <person name="McCann A."/>
            <person name="Guo C."/>
            <person name="Argimon S."/>
            <person name="Zhang W."/>
            <person name="Yang X."/>
            <person name="Jeffery I.B."/>
            <person name="Cooney J.C."/>
            <person name="Kagawa T.F."/>
            <person name="Liu W."/>
            <person name="Song Y."/>
            <person name="Salvetti E."/>
            <person name="Wrobel A."/>
            <person name="Rasinkangas P."/>
            <person name="Parkhill J."/>
            <person name="Rea M.C."/>
            <person name="O'Sullivan O."/>
            <person name="Ritari J."/>
            <person name="Douillard F.P."/>
            <person name="Paul Ross R."/>
            <person name="Yang R."/>
            <person name="Briner A.E."/>
            <person name="Felis G.E."/>
            <person name="de Vos W.M."/>
            <person name="Barrangou R."/>
            <person name="Klaenhammer T.R."/>
            <person name="Caufield P.W."/>
            <person name="Cui Y."/>
            <person name="Zhang H."/>
            <person name="O'Toole P.W."/>
        </authorList>
    </citation>
    <scope>NUCLEOTIDE SEQUENCE [LARGE SCALE GENOMIC DNA]</scope>
    <source>
        <strain evidence="16 17">DSM 20178</strain>
    </source>
</reference>
<dbReference type="SMART" id="SM01210">
    <property type="entry name" value="GARS_C"/>
    <property type="match status" value="1"/>
</dbReference>
<dbReference type="InterPro" id="IPR013815">
    <property type="entry name" value="ATP_grasp_subdomain_1"/>
</dbReference>
<dbReference type="PANTHER" id="PTHR43472">
    <property type="entry name" value="PHOSPHORIBOSYLAMINE--GLYCINE LIGASE"/>
    <property type="match status" value="1"/>
</dbReference>
<dbReference type="InterPro" id="IPR037123">
    <property type="entry name" value="PRibGlycinamide_synth_C_sf"/>
</dbReference>
<keyword evidence="8 14" id="KW-0067">ATP-binding</keyword>
<dbReference type="SUPFAM" id="SSF56059">
    <property type="entry name" value="Glutathione synthetase ATP-binding domain-like"/>
    <property type="match status" value="1"/>
</dbReference>
<evidence type="ECO:0000256" key="3">
    <source>
        <dbReference type="ARBA" id="ARBA00005174"/>
    </source>
</evidence>
<dbReference type="InterPro" id="IPR020562">
    <property type="entry name" value="PRibGlycinamide_synth_N"/>
</dbReference>
<comment type="similarity">
    <text evidence="10 13">Belongs to the GARS family.</text>
</comment>
<keyword evidence="6 14" id="KW-0547">Nucleotide-binding</keyword>
<dbReference type="Pfam" id="PF01071">
    <property type="entry name" value="GARS_A"/>
    <property type="match status" value="1"/>
</dbReference>
<dbReference type="PATRIC" id="fig|1423816.3.peg.2974"/>
<evidence type="ECO:0000313" key="16">
    <source>
        <dbReference type="EMBL" id="KRK12305.1"/>
    </source>
</evidence>
<evidence type="ECO:0000256" key="8">
    <source>
        <dbReference type="ARBA" id="ARBA00022840"/>
    </source>
</evidence>
<dbReference type="GO" id="GO:0006189">
    <property type="term" value="P:'de novo' IMP biosynthetic process"/>
    <property type="evidence" value="ECO:0007669"/>
    <property type="project" value="UniProtKB-UniRule"/>
</dbReference>
<evidence type="ECO:0000256" key="12">
    <source>
        <dbReference type="ARBA" id="ARBA00042864"/>
    </source>
</evidence>
<keyword evidence="5 13" id="KW-0436">Ligase</keyword>
<evidence type="ECO:0000256" key="9">
    <source>
        <dbReference type="ARBA" id="ARBA00023211"/>
    </source>
</evidence>
<dbReference type="InterPro" id="IPR020559">
    <property type="entry name" value="PRibGlycinamide_synth_CS"/>
</dbReference>
<dbReference type="HAMAP" id="MF_00138">
    <property type="entry name" value="GARS"/>
    <property type="match status" value="1"/>
</dbReference>
<dbReference type="eggNOG" id="COG0151">
    <property type="taxonomic scope" value="Bacteria"/>
</dbReference>
<gene>
    <name evidence="13" type="primary">purD</name>
    <name evidence="16" type="ORF">FD51_GL002857</name>
</gene>
<comment type="catalytic activity">
    <reaction evidence="13">
        <text>5-phospho-beta-D-ribosylamine + glycine + ATP = N(1)-(5-phospho-beta-D-ribosyl)glycinamide + ADP + phosphate + H(+)</text>
        <dbReference type="Rhea" id="RHEA:17453"/>
        <dbReference type="ChEBI" id="CHEBI:15378"/>
        <dbReference type="ChEBI" id="CHEBI:30616"/>
        <dbReference type="ChEBI" id="CHEBI:43474"/>
        <dbReference type="ChEBI" id="CHEBI:57305"/>
        <dbReference type="ChEBI" id="CHEBI:58681"/>
        <dbReference type="ChEBI" id="CHEBI:143788"/>
        <dbReference type="ChEBI" id="CHEBI:456216"/>
        <dbReference type="EC" id="6.3.4.13"/>
    </reaction>
</comment>
<dbReference type="PROSITE" id="PS50975">
    <property type="entry name" value="ATP_GRASP"/>
    <property type="match status" value="1"/>
</dbReference>
<dbReference type="InterPro" id="IPR000115">
    <property type="entry name" value="PRibGlycinamide_synth"/>
</dbReference>
<dbReference type="PROSITE" id="PS00184">
    <property type="entry name" value="GARS"/>
    <property type="match status" value="1"/>
</dbReference>
<dbReference type="InterPro" id="IPR020561">
    <property type="entry name" value="PRibGlycinamid_synth_ATP-grasp"/>
</dbReference>
<feature type="domain" description="ATP-grasp" evidence="15">
    <location>
        <begin position="109"/>
        <end position="310"/>
    </location>
</feature>
<evidence type="ECO:0000256" key="7">
    <source>
        <dbReference type="ARBA" id="ARBA00022755"/>
    </source>
</evidence>
<evidence type="ECO:0000256" key="1">
    <source>
        <dbReference type="ARBA" id="ARBA00001936"/>
    </source>
</evidence>
<dbReference type="EMBL" id="AZCT01000008">
    <property type="protein sequence ID" value="KRK12305.1"/>
    <property type="molecule type" value="Genomic_DNA"/>
</dbReference>
<dbReference type="Gene3D" id="3.90.600.10">
    <property type="entry name" value="Phosphoribosylglycinamide synthetase, C-terminal domain"/>
    <property type="match status" value="1"/>
</dbReference>
<proteinExistence type="inferred from homology"/>
<dbReference type="Gene3D" id="3.30.470.20">
    <property type="entry name" value="ATP-grasp fold, B domain"/>
    <property type="match status" value="1"/>
</dbReference>
<dbReference type="SMART" id="SM01209">
    <property type="entry name" value="GARS_A"/>
    <property type="match status" value="1"/>
</dbReference>
<organism evidence="16 17">
    <name type="scientific">Lacticaseibacillus zeae DSM 20178 = KCTC 3804</name>
    <dbReference type="NCBI Taxonomy" id="1423816"/>
    <lineage>
        <taxon>Bacteria</taxon>
        <taxon>Bacillati</taxon>
        <taxon>Bacillota</taxon>
        <taxon>Bacilli</taxon>
        <taxon>Lactobacillales</taxon>
        <taxon>Lactobacillaceae</taxon>
        <taxon>Lacticaseibacillus</taxon>
    </lineage>
</organism>
<evidence type="ECO:0000256" key="14">
    <source>
        <dbReference type="PROSITE-ProRule" id="PRU00409"/>
    </source>
</evidence>
<dbReference type="SUPFAM" id="SSF51246">
    <property type="entry name" value="Rudiment single hybrid motif"/>
    <property type="match status" value="1"/>
</dbReference>
<dbReference type="Gene3D" id="3.40.50.20">
    <property type="match status" value="1"/>
</dbReference>
<dbReference type="InterPro" id="IPR011054">
    <property type="entry name" value="Rudment_hybrid_motif"/>
</dbReference>
<dbReference type="UniPathway" id="UPA00074">
    <property type="reaction ID" value="UER00125"/>
</dbReference>
<evidence type="ECO:0000256" key="13">
    <source>
        <dbReference type="HAMAP-Rule" id="MF_00138"/>
    </source>
</evidence>
<dbReference type="InterPro" id="IPR016185">
    <property type="entry name" value="PreATP-grasp_dom_sf"/>
</dbReference>
<evidence type="ECO:0000256" key="2">
    <source>
        <dbReference type="ARBA" id="ARBA00001946"/>
    </source>
</evidence>
<dbReference type="GO" id="GO:0009113">
    <property type="term" value="P:purine nucleobase biosynthetic process"/>
    <property type="evidence" value="ECO:0007669"/>
    <property type="project" value="InterPro"/>
</dbReference>
<dbReference type="GO" id="GO:0004637">
    <property type="term" value="F:phosphoribosylamine-glycine ligase activity"/>
    <property type="evidence" value="ECO:0007669"/>
    <property type="project" value="UniProtKB-UniRule"/>
</dbReference>
<dbReference type="InterPro" id="IPR020560">
    <property type="entry name" value="PRibGlycinamide_synth_C-dom"/>
</dbReference>
<dbReference type="GO" id="GO:0005524">
    <property type="term" value="F:ATP binding"/>
    <property type="evidence" value="ECO:0007669"/>
    <property type="project" value="UniProtKB-UniRule"/>
</dbReference>
<dbReference type="RefSeq" id="WP_010487806.1">
    <property type="nucleotide sequence ID" value="NZ_AZCT01000008.1"/>
</dbReference>
<dbReference type="Proteomes" id="UP000051984">
    <property type="component" value="Unassembled WGS sequence"/>
</dbReference>
<evidence type="ECO:0000256" key="4">
    <source>
        <dbReference type="ARBA" id="ARBA00013255"/>
    </source>
</evidence>
<keyword evidence="9" id="KW-0464">Manganese</keyword>
<comment type="cofactor">
    <cofactor evidence="1">
        <name>Mn(2+)</name>
        <dbReference type="ChEBI" id="CHEBI:29035"/>
    </cofactor>
</comment>
<dbReference type="Pfam" id="PF02843">
    <property type="entry name" value="GARS_C"/>
    <property type="match status" value="1"/>
</dbReference>
<name>A0A0R1EY24_LACZE</name>
<evidence type="ECO:0000313" key="17">
    <source>
        <dbReference type="Proteomes" id="UP000051984"/>
    </source>
</evidence>
<evidence type="ECO:0000256" key="5">
    <source>
        <dbReference type="ARBA" id="ARBA00022598"/>
    </source>
</evidence>
<dbReference type="EC" id="6.3.4.13" evidence="4 13"/>